<evidence type="ECO:0000313" key="9">
    <source>
        <dbReference type="EMBL" id="KAK4768109.1"/>
    </source>
</evidence>
<evidence type="ECO:0000259" key="8">
    <source>
        <dbReference type="SMART" id="SM00244"/>
    </source>
</evidence>
<evidence type="ECO:0000256" key="2">
    <source>
        <dbReference type="ARBA" id="ARBA00004342"/>
    </source>
</evidence>
<dbReference type="SUPFAM" id="SSF117892">
    <property type="entry name" value="Band 7/SPFH domain"/>
    <property type="match status" value="1"/>
</dbReference>
<feature type="region of interest" description="Disordered" evidence="7">
    <location>
        <begin position="672"/>
        <end position="694"/>
    </location>
</feature>
<dbReference type="InterPro" id="IPR018501">
    <property type="entry name" value="DDT_dom"/>
</dbReference>
<keyword evidence="3" id="KW-0519">Myristate</keyword>
<dbReference type="GO" id="GO:0006355">
    <property type="term" value="P:regulation of DNA-templated transcription"/>
    <property type="evidence" value="ECO:0007669"/>
    <property type="project" value="InterPro"/>
</dbReference>
<feature type="compositionally biased region" description="Polar residues" evidence="7">
    <location>
        <begin position="101"/>
        <end position="110"/>
    </location>
</feature>
<feature type="compositionally biased region" description="Acidic residues" evidence="7">
    <location>
        <begin position="541"/>
        <end position="568"/>
    </location>
</feature>
<keyword evidence="5" id="KW-0449">Lipoprotein</keyword>
<dbReference type="FunFam" id="3.30.479.30:FF:000013">
    <property type="entry name" value="Hypersensitive-induced response protein 1"/>
    <property type="match status" value="1"/>
</dbReference>
<dbReference type="GO" id="GO:0005886">
    <property type="term" value="C:plasma membrane"/>
    <property type="evidence" value="ECO:0007669"/>
    <property type="project" value="UniProtKB-SubCell"/>
</dbReference>
<dbReference type="InterPro" id="IPR001107">
    <property type="entry name" value="Band_7"/>
</dbReference>
<proteinExistence type="predicted"/>
<feature type="region of interest" description="Disordered" evidence="7">
    <location>
        <begin position="615"/>
        <end position="653"/>
    </location>
</feature>
<dbReference type="Gene3D" id="3.30.479.30">
    <property type="entry name" value="Band 7 domain"/>
    <property type="match status" value="1"/>
</dbReference>
<sequence>MPSDLLRSASGERSLNDNAHPMENPGTTQGGAGNDANGDAGSRGDQNGDAPVSRSGRPTRACTVRAAARLQQQHQKMAERRPKAAPKKESRVEEKHEEESPPQQSGTRAVTTLVEPPPPAQLPRWSLRCMWELASVLNFFHVFRSLLNISVEFSAEEFETALLSPNDTLGEIHMPLLKAIPPVTRMAHTHNTWITVLCRKLKEWWHWVAEGELPIVASHGAEIEVYKSLDPSVRVVILKALCDIRVEQEDIRNYIENSMKHGIQLTAFRKERIGGDTPYGVHYWYEDDPIIGHRLYREIRKAEVKKVKTRGSQVNPNSTYQWETLATNLDEFQDISEKLFTSYNRTEVSLGKKLKNDMLPEIEKVHKRKERLLKKQHREALLLDSFVTVDGLAVGRSLRDRKPVTYTFDDYDRSINEAIKITKRQSSPEFIPRREGLIKNEAFVNGEWNEGFHVPQYAGFSAVSPNSPNFDDVGDEHSLEQLDRSNRQRRRPQRYSEKDFVEAVSDMELELDSDDDIVGEAVYDEEYLRKRKQRKLSSSSEGDEEYHMDEDNAEDEEEDSFCMSDDIDGSPKLKKLPGRTRRETKIRLVRNIDSGLRRSKRTNRNCINYRQYDLSESDNEAAKPPNWKASNGRSEASESPGYSNESHDLEDNDKEQQELKIYQSVQGYGEMAEKNDSYPPEKSKSPSQGEVEAEGVKRGFLDLNELAPGSGFDDGPNTVVKNAARISQFAEVNSPVVWLRPRGFEFGTNMGGALCCIQVDQSTVAIKERFGKFNDVLQPGCHCLPWFLGSQLAGHLSLRVQQLDVKCETKTKDNVFVNVVASVQYRALAEKASDAFYKLSNTKGQIQAYVFDVIRASVPKLDLDDAFEQKNDIAKAVEVELEKAMSAYGYEIVQTLIVDIEPDQHVKRAMNEINAAARLRVAANEKAEAEKIIQIKKAEGEAEAKYLAGLGIARQRQAIVDGLRDSVLGFSENVPGTTAKDVMDMVLVTQYFDTMKEIGAASKSSSVFIPHGPGAIRDVATQIREGLFHASSAH</sequence>
<dbReference type="PANTHER" id="PTHR14296:SF3">
    <property type="entry name" value="DIKAR, ISOFORM F"/>
    <property type="match status" value="1"/>
</dbReference>
<keyword evidence="6" id="KW-0175">Coiled coil</keyword>
<evidence type="ECO:0000313" key="10">
    <source>
        <dbReference type="Proteomes" id="UP001345219"/>
    </source>
</evidence>
<evidence type="ECO:0000256" key="5">
    <source>
        <dbReference type="ARBA" id="ARBA00023288"/>
    </source>
</evidence>
<feature type="region of interest" description="Disordered" evidence="7">
    <location>
        <begin position="1"/>
        <end position="117"/>
    </location>
</feature>
<gene>
    <name evidence="9" type="ORF">SAY87_003250</name>
</gene>
<dbReference type="Pfam" id="PF15612">
    <property type="entry name" value="WHIM1"/>
    <property type="match status" value="1"/>
</dbReference>
<feature type="domain" description="Band 7" evidence="8">
    <location>
        <begin position="754"/>
        <end position="914"/>
    </location>
</feature>
<evidence type="ECO:0000256" key="4">
    <source>
        <dbReference type="ARBA" id="ARBA00023242"/>
    </source>
</evidence>
<keyword evidence="10" id="KW-1185">Reference proteome</keyword>
<evidence type="ECO:0000256" key="3">
    <source>
        <dbReference type="ARBA" id="ARBA00022707"/>
    </source>
</evidence>
<feature type="region of interest" description="Disordered" evidence="7">
    <location>
        <begin position="463"/>
        <end position="498"/>
    </location>
</feature>
<dbReference type="AlphaFoldDB" id="A0AAN7QHS2"/>
<accession>A0AAN7QHS2</accession>
<comment type="subcellular location">
    <subcellularLocation>
        <location evidence="2">Cell membrane</location>
        <topology evidence="2">Lipid-anchor</topology>
        <orientation evidence="2">Cytoplasmic side</orientation>
    </subcellularLocation>
    <subcellularLocation>
        <location evidence="1">Nucleus</location>
    </subcellularLocation>
</comment>
<dbReference type="CDD" id="cd03407">
    <property type="entry name" value="SPFH_like_u4"/>
    <property type="match status" value="1"/>
</dbReference>
<feature type="region of interest" description="Disordered" evidence="7">
    <location>
        <begin position="531"/>
        <end position="581"/>
    </location>
</feature>
<feature type="compositionally biased region" description="Basic and acidic residues" evidence="7">
    <location>
        <begin position="672"/>
        <end position="684"/>
    </location>
</feature>
<evidence type="ECO:0000256" key="7">
    <source>
        <dbReference type="SAM" id="MobiDB-lite"/>
    </source>
</evidence>
<dbReference type="InterPro" id="IPR028938">
    <property type="entry name" value="Rsf1-like"/>
</dbReference>
<dbReference type="SMART" id="SM00244">
    <property type="entry name" value="PHB"/>
    <property type="match status" value="1"/>
</dbReference>
<dbReference type="InterPro" id="IPR036013">
    <property type="entry name" value="Band_7/SPFH_dom_sf"/>
</dbReference>
<feature type="compositionally biased region" description="Basic and acidic residues" evidence="7">
    <location>
        <begin position="475"/>
        <end position="486"/>
    </location>
</feature>
<dbReference type="Proteomes" id="UP001345219">
    <property type="component" value="Chromosome 3"/>
</dbReference>
<feature type="coiled-coil region" evidence="6">
    <location>
        <begin position="906"/>
        <end position="939"/>
    </location>
</feature>
<name>A0AAN7QHS2_9MYRT</name>
<feature type="compositionally biased region" description="Basic and acidic residues" evidence="7">
    <location>
        <begin position="76"/>
        <end position="99"/>
    </location>
</feature>
<keyword evidence="4" id="KW-0539">Nucleus</keyword>
<dbReference type="EMBL" id="JAXIOK010000006">
    <property type="protein sequence ID" value="KAK4768109.1"/>
    <property type="molecule type" value="Genomic_DNA"/>
</dbReference>
<dbReference type="GO" id="GO:0031213">
    <property type="term" value="C:RSF complex"/>
    <property type="evidence" value="ECO:0007669"/>
    <property type="project" value="InterPro"/>
</dbReference>
<evidence type="ECO:0000256" key="1">
    <source>
        <dbReference type="ARBA" id="ARBA00004123"/>
    </source>
</evidence>
<dbReference type="PANTHER" id="PTHR14296">
    <property type="entry name" value="REMODELING AND SPACING FACTOR 1"/>
    <property type="match status" value="1"/>
</dbReference>
<dbReference type="Pfam" id="PF01145">
    <property type="entry name" value="Band_7"/>
    <property type="match status" value="1"/>
</dbReference>
<dbReference type="Pfam" id="PF02791">
    <property type="entry name" value="DDT"/>
    <property type="match status" value="1"/>
</dbReference>
<comment type="caution">
    <text evidence="9">The sequence shown here is derived from an EMBL/GenBank/DDBJ whole genome shotgun (WGS) entry which is preliminary data.</text>
</comment>
<organism evidence="9 10">
    <name type="scientific">Trapa incisa</name>
    <dbReference type="NCBI Taxonomy" id="236973"/>
    <lineage>
        <taxon>Eukaryota</taxon>
        <taxon>Viridiplantae</taxon>
        <taxon>Streptophyta</taxon>
        <taxon>Embryophyta</taxon>
        <taxon>Tracheophyta</taxon>
        <taxon>Spermatophyta</taxon>
        <taxon>Magnoliopsida</taxon>
        <taxon>eudicotyledons</taxon>
        <taxon>Gunneridae</taxon>
        <taxon>Pentapetalae</taxon>
        <taxon>rosids</taxon>
        <taxon>malvids</taxon>
        <taxon>Myrtales</taxon>
        <taxon>Lythraceae</taxon>
        <taxon>Trapa</taxon>
    </lineage>
</organism>
<evidence type="ECO:0000256" key="6">
    <source>
        <dbReference type="SAM" id="Coils"/>
    </source>
</evidence>
<dbReference type="InterPro" id="IPR028942">
    <property type="entry name" value="WHIM1_dom"/>
</dbReference>
<reference evidence="9 10" key="1">
    <citation type="journal article" date="2023" name="Hortic Res">
        <title>Pangenome of water caltrop reveals structural variations and asymmetric subgenome divergence after allopolyploidization.</title>
        <authorList>
            <person name="Zhang X."/>
            <person name="Chen Y."/>
            <person name="Wang L."/>
            <person name="Yuan Y."/>
            <person name="Fang M."/>
            <person name="Shi L."/>
            <person name="Lu R."/>
            <person name="Comes H.P."/>
            <person name="Ma Y."/>
            <person name="Chen Y."/>
            <person name="Huang G."/>
            <person name="Zhou Y."/>
            <person name="Zheng Z."/>
            <person name="Qiu Y."/>
        </authorList>
    </citation>
    <scope>NUCLEOTIDE SEQUENCE [LARGE SCALE GENOMIC DNA]</scope>
    <source>
        <tissue evidence="9">Roots</tissue>
    </source>
</reference>
<protein>
    <recommendedName>
        <fullName evidence="8">Band 7 domain-containing protein</fullName>
    </recommendedName>
</protein>